<keyword evidence="1 3" id="KW-0547">Nucleotide-binding</keyword>
<sequence>MDIVASPTSTSAEEGVRFPTSNTQPRDLVQSHGNPSDESTNASTPTKPPVVKHLSSPEYSTPSRHHRRTPSSAKQVKESLNARSEYVTSKDDGVAEHRINQYIIKQEIGRGSFGAVHLAIDQYGTEYAVKEFSKARLRKRAQSHILRKPLSQRRRGALQGFNSPLHRGFGNDGDSTSSPIDLIKEEIAIMKKLNHPNLVSLIEVLDDPSEDSLYMVLEMCKKGVVMKVGLEERADPYPDHVCRYWFRDLILGIEYLHAQGVVHRDIKPDNCLVTEDNVLKVVDFGVSEMFAKDSEMLTAKSAGSPAFLPPELCVARHGDVSGRAADIWSMGVTLYCLKYGRIPFEKTQIFELYEAIKTEDPDLGEEADEDFRDLMKRILEKDPQKRIKMRELRAHPWVTKKGEDTLLSEEENTSDLVEPPTEAEMNAAITDNMRNLMTVVKAVNKFKSLIGKDKSRAITSILGEQGGARFSQPPTNMPKEGTSLPLKSHSFNVFGQEHLEESPPIDKISEDVNKLKVRPIPTLSIDDTTKAEDLNEGGPGKASLSHTSTATDEAMSRMETIAEIEQLDPDKLPPFRSLRPHAYTTDEAGHKGHAHDPLEDRLYLFIGPSTFSGTSSMTDDDSSFVPGGDGAPIVSESPGAADVDIYETAYRDEIERIMARAKEEQKEPNVYLTRRVDAKLMAISGLAGKWAAKGEEAKNQIKDYTQFSARKARVTEVSRALRQAAREEYERRRQEHREWIAAEKADRTKAKEEDVSRPTSSASPPPLGAGSEVEEPAGDSPQSPGRHSTMWKGKAVDAGRQARSSLMGFVDLVKSKSRTRSKDEAN</sequence>
<dbReference type="GO" id="GO:0035556">
    <property type="term" value="P:intracellular signal transduction"/>
    <property type="evidence" value="ECO:0007669"/>
    <property type="project" value="TreeGrafter"/>
</dbReference>
<dbReference type="PROSITE" id="PS50011">
    <property type="entry name" value="PROTEIN_KINASE_DOM"/>
    <property type="match status" value="1"/>
</dbReference>
<dbReference type="EMBL" id="KB822703">
    <property type="protein sequence ID" value="ETI26331.1"/>
    <property type="molecule type" value="Genomic_DNA"/>
</dbReference>
<evidence type="ECO:0000256" key="2">
    <source>
        <dbReference type="ARBA" id="ARBA00022840"/>
    </source>
</evidence>
<dbReference type="AlphaFoldDB" id="V9DI24"/>
<feature type="binding site" evidence="3">
    <location>
        <position position="130"/>
    </location>
    <ligand>
        <name>ATP</name>
        <dbReference type="ChEBI" id="CHEBI:30616"/>
    </ligand>
</feature>
<dbReference type="PROSITE" id="PS00107">
    <property type="entry name" value="PROTEIN_KINASE_ATP"/>
    <property type="match status" value="1"/>
</dbReference>
<dbReference type="PANTHER" id="PTHR24346">
    <property type="entry name" value="MAP/MICROTUBULE AFFINITY-REGULATING KINASE"/>
    <property type="match status" value="1"/>
</dbReference>
<dbReference type="PANTHER" id="PTHR24346:SF77">
    <property type="entry name" value="SERINE THREONINE PROTEIN KINASE"/>
    <property type="match status" value="1"/>
</dbReference>
<dbReference type="InterPro" id="IPR008271">
    <property type="entry name" value="Ser/Thr_kinase_AS"/>
</dbReference>
<dbReference type="OrthoDB" id="68483at2759"/>
<feature type="region of interest" description="Disordered" evidence="4">
    <location>
        <begin position="527"/>
        <end position="548"/>
    </location>
</feature>
<dbReference type="HOGENOM" id="CLU_000288_165_0_1"/>
<dbReference type="PROSITE" id="PS00108">
    <property type="entry name" value="PROTEIN_KINASE_ST"/>
    <property type="match status" value="1"/>
</dbReference>
<evidence type="ECO:0000259" key="5">
    <source>
        <dbReference type="PROSITE" id="PS50011"/>
    </source>
</evidence>
<dbReference type="GeneID" id="19981601"/>
<dbReference type="CDD" id="cd14008">
    <property type="entry name" value="STKc_LKB1_CaMKK"/>
    <property type="match status" value="1"/>
</dbReference>
<dbReference type="InterPro" id="IPR017441">
    <property type="entry name" value="Protein_kinase_ATP_BS"/>
</dbReference>
<feature type="region of interest" description="Disordered" evidence="4">
    <location>
        <begin position="740"/>
        <end position="826"/>
    </location>
</feature>
<dbReference type="Gene3D" id="1.10.510.10">
    <property type="entry name" value="Transferase(Phosphotransferase) domain 1"/>
    <property type="match status" value="1"/>
</dbReference>
<feature type="region of interest" description="Disordered" evidence="4">
    <location>
        <begin position="1"/>
        <end position="89"/>
    </location>
</feature>
<evidence type="ECO:0000313" key="7">
    <source>
        <dbReference type="Proteomes" id="UP000030678"/>
    </source>
</evidence>
<name>V9DI24_9EURO</name>
<dbReference type="Proteomes" id="UP000030678">
    <property type="component" value="Unassembled WGS sequence"/>
</dbReference>
<dbReference type="FunFam" id="3.30.200.20:FF:000447">
    <property type="entry name" value="Calcium/calmodulin dependent protein kinase"/>
    <property type="match status" value="1"/>
</dbReference>
<dbReference type="FunFam" id="1.10.510.10:FF:000995">
    <property type="entry name" value="BcCMK3, calcium/calmodulin-dependent protein kinase"/>
    <property type="match status" value="1"/>
</dbReference>
<dbReference type="Gene3D" id="3.30.200.20">
    <property type="entry name" value="Phosphorylase Kinase, domain 1"/>
    <property type="match status" value="1"/>
</dbReference>
<accession>V9DI24</accession>
<protein>
    <recommendedName>
        <fullName evidence="5">Protein kinase domain-containing protein</fullName>
    </recommendedName>
</protein>
<dbReference type="Pfam" id="PF00069">
    <property type="entry name" value="Pkinase"/>
    <property type="match status" value="1"/>
</dbReference>
<evidence type="ECO:0000256" key="3">
    <source>
        <dbReference type="PROSITE-ProRule" id="PRU10141"/>
    </source>
</evidence>
<feature type="compositionally biased region" description="Polar residues" evidence="4">
    <location>
        <begin position="19"/>
        <end position="45"/>
    </location>
</feature>
<dbReference type="GO" id="GO:0004674">
    <property type="term" value="F:protein serine/threonine kinase activity"/>
    <property type="evidence" value="ECO:0007669"/>
    <property type="project" value="TreeGrafter"/>
</dbReference>
<organism evidence="6 7">
    <name type="scientific">Cladophialophora carrionii CBS 160.54</name>
    <dbReference type="NCBI Taxonomy" id="1279043"/>
    <lineage>
        <taxon>Eukaryota</taxon>
        <taxon>Fungi</taxon>
        <taxon>Dikarya</taxon>
        <taxon>Ascomycota</taxon>
        <taxon>Pezizomycotina</taxon>
        <taxon>Eurotiomycetes</taxon>
        <taxon>Chaetothyriomycetidae</taxon>
        <taxon>Chaetothyriales</taxon>
        <taxon>Herpotrichiellaceae</taxon>
        <taxon>Cladophialophora</taxon>
    </lineage>
</organism>
<dbReference type="GO" id="GO:0005524">
    <property type="term" value="F:ATP binding"/>
    <property type="evidence" value="ECO:0007669"/>
    <property type="project" value="UniProtKB-UniRule"/>
</dbReference>
<proteinExistence type="predicted"/>
<dbReference type="InterPro" id="IPR000719">
    <property type="entry name" value="Prot_kinase_dom"/>
</dbReference>
<feature type="domain" description="Protein kinase" evidence="5">
    <location>
        <begin position="102"/>
        <end position="398"/>
    </location>
</feature>
<reference evidence="6 7" key="1">
    <citation type="submission" date="2013-03" db="EMBL/GenBank/DDBJ databases">
        <title>The Genome Sequence of Cladophialophora carrionii CBS 160.54.</title>
        <authorList>
            <consortium name="The Broad Institute Genomics Platform"/>
            <person name="Cuomo C."/>
            <person name="de Hoog S."/>
            <person name="Gorbushina A."/>
            <person name="Walker B."/>
            <person name="Young S.K."/>
            <person name="Zeng Q."/>
            <person name="Gargeya S."/>
            <person name="Fitzgerald M."/>
            <person name="Haas B."/>
            <person name="Abouelleil A."/>
            <person name="Allen A.W."/>
            <person name="Alvarado L."/>
            <person name="Arachchi H.M."/>
            <person name="Berlin A.M."/>
            <person name="Chapman S.B."/>
            <person name="Gainer-Dewar J."/>
            <person name="Goldberg J."/>
            <person name="Griggs A."/>
            <person name="Gujja S."/>
            <person name="Hansen M."/>
            <person name="Howarth C."/>
            <person name="Imamovic A."/>
            <person name="Ireland A."/>
            <person name="Larimer J."/>
            <person name="McCowan C."/>
            <person name="Murphy C."/>
            <person name="Pearson M."/>
            <person name="Poon T.W."/>
            <person name="Priest M."/>
            <person name="Roberts A."/>
            <person name="Saif S."/>
            <person name="Shea T."/>
            <person name="Sisk P."/>
            <person name="Sykes S."/>
            <person name="Wortman J."/>
            <person name="Nusbaum C."/>
            <person name="Birren B."/>
        </authorList>
    </citation>
    <scope>NUCLEOTIDE SEQUENCE [LARGE SCALE GENOMIC DNA]</scope>
    <source>
        <strain evidence="6 7">CBS 160.54</strain>
    </source>
</reference>
<evidence type="ECO:0000256" key="1">
    <source>
        <dbReference type="ARBA" id="ARBA00022741"/>
    </source>
</evidence>
<evidence type="ECO:0000313" key="6">
    <source>
        <dbReference type="EMBL" id="ETI26331.1"/>
    </source>
</evidence>
<feature type="compositionally biased region" description="Polar residues" evidence="4">
    <location>
        <begin position="1"/>
        <end position="12"/>
    </location>
</feature>
<gene>
    <name evidence="6" type="ORF">G647_03108</name>
</gene>
<dbReference type="GO" id="GO:0005737">
    <property type="term" value="C:cytoplasm"/>
    <property type="evidence" value="ECO:0007669"/>
    <property type="project" value="TreeGrafter"/>
</dbReference>
<dbReference type="InterPro" id="IPR011009">
    <property type="entry name" value="Kinase-like_dom_sf"/>
</dbReference>
<evidence type="ECO:0000256" key="4">
    <source>
        <dbReference type="SAM" id="MobiDB-lite"/>
    </source>
</evidence>
<dbReference type="VEuPathDB" id="FungiDB:G647_03108"/>
<feature type="compositionally biased region" description="Basic and acidic residues" evidence="4">
    <location>
        <begin position="740"/>
        <end position="756"/>
    </location>
</feature>
<keyword evidence="2 3" id="KW-0067">ATP-binding</keyword>
<dbReference type="SUPFAM" id="SSF56112">
    <property type="entry name" value="Protein kinase-like (PK-like)"/>
    <property type="match status" value="1"/>
</dbReference>
<dbReference type="RefSeq" id="XP_008725676.1">
    <property type="nucleotide sequence ID" value="XM_008727454.1"/>
</dbReference>
<dbReference type="SMART" id="SM00220">
    <property type="entry name" value="S_TKc"/>
    <property type="match status" value="1"/>
</dbReference>